<dbReference type="SUPFAM" id="SSF52518">
    <property type="entry name" value="Thiamin diphosphate-binding fold (THDP-binding)"/>
    <property type="match status" value="1"/>
</dbReference>
<reference evidence="4" key="1">
    <citation type="submission" date="2018-05" db="EMBL/GenBank/DDBJ databases">
        <authorList>
            <person name="Lanie J.A."/>
            <person name="Ng W.-L."/>
            <person name="Kazmierczak K.M."/>
            <person name="Andrzejewski T.M."/>
            <person name="Davidsen T.M."/>
            <person name="Wayne K.J."/>
            <person name="Tettelin H."/>
            <person name="Glass J.I."/>
            <person name="Rusch D."/>
            <person name="Podicherti R."/>
            <person name="Tsui H.-C.T."/>
            <person name="Winkler M.E."/>
        </authorList>
    </citation>
    <scope>NUCLEOTIDE SEQUENCE</scope>
</reference>
<dbReference type="FunFam" id="3.40.50.970:FF:000007">
    <property type="entry name" value="Acetolactate synthase"/>
    <property type="match status" value="1"/>
</dbReference>
<sequence length="388" mass="41776">MPRAADVLIDSLKVQDVDRVFCVPGESYLGAIDALYDAPEIDIVRVRHEGGGGFMAVADAKYTGRTGVEFVSRGPGATNASIGVHVAQQDAVPIVLFVGQVARGDIGRGAFQEVDYVKTFSDMAKLVIEIRDPDELSSSVQQAFYTANAGTPGPVVVSLPEDMLLEETQVGAKPASREVMPKPNAGEISELCRRLANAERPIIIAGGQVGFEEGREALRSVAEIWGLPVAVAWRRQDIFDHSHPNFACHLAFNSPPVFRETLNEADLVVAIGTRLGDVTTQGYQIPTAPKPRQPLIHVYPDDVCLGAIFETELAIQADATETLQAVAGTNAPELPAGRIEWIKKVHSLSADRMNWDWKSADDGVVFGNVISHLVDKIEDDAVTAMDAG</sequence>
<evidence type="ECO:0000259" key="2">
    <source>
        <dbReference type="Pfam" id="PF00205"/>
    </source>
</evidence>
<dbReference type="GO" id="GO:0009097">
    <property type="term" value="P:isoleucine biosynthetic process"/>
    <property type="evidence" value="ECO:0007669"/>
    <property type="project" value="TreeGrafter"/>
</dbReference>
<feature type="domain" description="Thiamine pyrophosphate enzyme central" evidence="2">
    <location>
        <begin position="188"/>
        <end position="325"/>
    </location>
</feature>
<dbReference type="Gene3D" id="3.40.50.1220">
    <property type="entry name" value="TPP-binding domain"/>
    <property type="match status" value="1"/>
</dbReference>
<comment type="similarity">
    <text evidence="1">Belongs to the TPP enzyme family.</text>
</comment>
<feature type="non-terminal residue" evidence="4">
    <location>
        <position position="388"/>
    </location>
</feature>
<dbReference type="GO" id="GO:0005948">
    <property type="term" value="C:acetolactate synthase complex"/>
    <property type="evidence" value="ECO:0007669"/>
    <property type="project" value="TreeGrafter"/>
</dbReference>
<dbReference type="InterPro" id="IPR029061">
    <property type="entry name" value="THDP-binding"/>
</dbReference>
<dbReference type="PANTHER" id="PTHR18968:SF120">
    <property type="entry name" value="ACETOLACTATE SYNTHASE LARGE SUBUNIT"/>
    <property type="match status" value="1"/>
</dbReference>
<dbReference type="InterPro" id="IPR045229">
    <property type="entry name" value="TPP_enz"/>
</dbReference>
<organism evidence="4">
    <name type="scientific">marine metagenome</name>
    <dbReference type="NCBI Taxonomy" id="408172"/>
    <lineage>
        <taxon>unclassified sequences</taxon>
        <taxon>metagenomes</taxon>
        <taxon>ecological metagenomes</taxon>
    </lineage>
</organism>
<evidence type="ECO:0000313" key="4">
    <source>
        <dbReference type="EMBL" id="SVA96958.1"/>
    </source>
</evidence>
<gene>
    <name evidence="4" type="ORF">METZ01_LOCUS149812</name>
</gene>
<dbReference type="GO" id="GO:0009099">
    <property type="term" value="P:L-valine biosynthetic process"/>
    <property type="evidence" value="ECO:0007669"/>
    <property type="project" value="TreeGrafter"/>
</dbReference>
<evidence type="ECO:0000256" key="1">
    <source>
        <dbReference type="ARBA" id="ARBA00007812"/>
    </source>
</evidence>
<feature type="domain" description="Thiamine pyrophosphate enzyme N-terminal TPP-binding" evidence="3">
    <location>
        <begin position="3"/>
        <end position="117"/>
    </location>
</feature>
<evidence type="ECO:0008006" key="5">
    <source>
        <dbReference type="Google" id="ProtNLM"/>
    </source>
</evidence>
<dbReference type="GO" id="GO:0003984">
    <property type="term" value="F:acetolactate synthase activity"/>
    <property type="evidence" value="ECO:0007669"/>
    <property type="project" value="TreeGrafter"/>
</dbReference>
<protein>
    <recommendedName>
        <fullName evidence="5">Thiamine pyrophosphate enzyme N-terminal TPP-binding domain-containing protein</fullName>
    </recommendedName>
</protein>
<name>A0A382A5Z1_9ZZZZ</name>
<dbReference type="Gene3D" id="3.40.50.970">
    <property type="match status" value="1"/>
</dbReference>
<dbReference type="CDD" id="cd07035">
    <property type="entry name" value="TPP_PYR_POX_like"/>
    <property type="match status" value="1"/>
</dbReference>
<dbReference type="GO" id="GO:0030976">
    <property type="term" value="F:thiamine pyrophosphate binding"/>
    <property type="evidence" value="ECO:0007669"/>
    <property type="project" value="InterPro"/>
</dbReference>
<evidence type="ECO:0000259" key="3">
    <source>
        <dbReference type="Pfam" id="PF02776"/>
    </source>
</evidence>
<accession>A0A382A5Z1</accession>
<dbReference type="Pfam" id="PF00205">
    <property type="entry name" value="TPP_enzyme_M"/>
    <property type="match status" value="1"/>
</dbReference>
<proteinExistence type="inferred from homology"/>
<dbReference type="GO" id="GO:0000287">
    <property type="term" value="F:magnesium ion binding"/>
    <property type="evidence" value="ECO:0007669"/>
    <property type="project" value="InterPro"/>
</dbReference>
<dbReference type="InterPro" id="IPR012001">
    <property type="entry name" value="Thiamin_PyroP_enz_TPP-bd_dom"/>
</dbReference>
<dbReference type="PANTHER" id="PTHR18968">
    <property type="entry name" value="THIAMINE PYROPHOSPHATE ENZYMES"/>
    <property type="match status" value="1"/>
</dbReference>
<dbReference type="InterPro" id="IPR029035">
    <property type="entry name" value="DHS-like_NAD/FAD-binding_dom"/>
</dbReference>
<dbReference type="InterPro" id="IPR012000">
    <property type="entry name" value="Thiamin_PyroP_enz_cen_dom"/>
</dbReference>
<dbReference type="EMBL" id="UINC01024053">
    <property type="protein sequence ID" value="SVA96958.1"/>
    <property type="molecule type" value="Genomic_DNA"/>
</dbReference>
<dbReference type="GO" id="GO:0050660">
    <property type="term" value="F:flavin adenine dinucleotide binding"/>
    <property type="evidence" value="ECO:0007669"/>
    <property type="project" value="TreeGrafter"/>
</dbReference>
<dbReference type="AlphaFoldDB" id="A0A382A5Z1"/>
<dbReference type="Pfam" id="PF02776">
    <property type="entry name" value="TPP_enzyme_N"/>
    <property type="match status" value="1"/>
</dbReference>
<dbReference type="SUPFAM" id="SSF52467">
    <property type="entry name" value="DHS-like NAD/FAD-binding domain"/>
    <property type="match status" value="1"/>
</dbReference>